<evidence type="ECO:0000256" key="3">
    <source>
        <dbReference type="ARBA" id="ARBA00022679"/>
    </source>
</evidence>
<comment type="similarity">
    <text evidence="9">Belongs to the MntA antitoxin family.</text>
</comment>
<keyword evidence="4" id="KW-0548">Nucleotidyltransferase</keyword>
<reference evidence="11 12" key="1">
    <citation type="submission" date="2008-07" db="EMBL/GenBank/DDBJ databases">
        <authorList>
            <person name="Tandeau de Marsac N."/>
            <person name="Ferriera S."/>
            <person name="Johnson J."/>
            <person name="Kravitz S."/>
            <person name="Beeson K."/>
            <person name="Sutton G."/>
            <person name="Rogers Y.-H."/>
            <person name="Friedman R."/>
            <person name="Frazier M."/>
            <person name="Venter J.C."/>
        </authorList>
    </citation>
    <scope>NUCLEOTIDE SEQUENCE [LARGE SCALE GENOMIC DNA]</scope>
    <source>
        <strain evidence="11 12">PCC 7420</strain>
    </source>
</reference>
<keyword evidence="6" id="KW-0547">Nucleotide-binding</keyword>
<feature type="domain" description="Polymerase nucleotidyl transferase" evidence="10">
    <location>
        <begin position="14"/>
        <end position="93"/>
    </location>
</feature>
<evidence type="ECO:0000256" key="1">
    <source>
        <dbReference type="ARBA" id="ARBA00001946"/>
    </source>
</evidence>
<keyword evidence="7" id="KW-0067">ATP-binding</keyword>
<dbReference type="GO" id="GO:0046872">
    <property type="term" value="F:metal ion binding"/>
    <property type="evidence" value="ECO:0007669"/>
    <property type="project" value="UniProtKB-KW"/>
</dbReference>
<evidence type="ECO:0000256" key="4">
    <source>
        <dbReference type="ARBA" id="ARBA00022695"/>
    </source>
</evidence>
<dbReference type="HOGENOM" id="CLU_130257_10_1_3"/>
<keyword evidence="3" id="KW-0808">Transferase</keyword>
<dbReference type="EMBL" id="DS989856">
    <property type="protein sequence ID" value="EDX73748.1"/>
    <property type="molecule type" value="Genomic_DNA"/>
</dbReference>
<evidence type="ECO:0000256" key="9">
    <source>
        <dbReference type="ARBA" id="ARBA00038276"/>
    </source>
</evidence>
<dbReference type="Pfam" id="PF01909">
    <property type="entry name" value="NTP_transf_2"/>
    <property type="match status" value="1"/>
</dbReference>
<name>B4VWN3_9CYAN</name>
<evidence type="ECO:0000313" key="11">
    <source>
        <dbReference type="EMBL" id="EDX73748.1"/>
    </source>
</evidence>
<accession>B4VWN3</accession>
<dbReference type="CDD" id="cd05403">
    <property type="entry name" value="NT_KNTase_like"/>
    <property type="match status" value="1"/>
</dbReference>
<dbReference type="InterPro" id="IPR002934">
    <property type="entry name" value="Polymerase_NTP_transf_dom"/>
</dbReference>
<dbReference type="SUPFAM" id="SSF81301">
    <property type="entry name" value="Nucleotidyltransferase"/>
    <property type="match status" value="1"/>
</dbReference>
<evidence type="ECO:0000256" key="2">
    <source>
        <dbReference type="ARBA" id="ARBA00022649"/>
    </source>
</evidence>
<dbReference type="AlphaFoldDB" id="B4VWN3"/>
<dbReference type="RefSeq" id="WP_006103003.1">
    <property type="nucleotide sequence ID" value="NZ_DS989856.1"/>
</dbReference>
<keyword evidence="5" id="KW-0479">Metal-binding</keyword>
<dbReference type="GO" id="GO:0005524">
    <property type="term" value="F:ATP binding"/>
    <property type="evidence" value="ECO:0007669"/>
    <property type="project" value="UniProtKB-KW"/>
</dbReference>
<organism evidence="11 12">
    <name type="scientific">Coleofasciculus chthonoplastes PCC 7420</name>
    <dbReference type="NCBI Taxonomy" id="118168"/>
    <lineage>
        <taxon>Bacteria</taxon>
        <taxon>Bacillati</taxon>
        <taxon>Cyanobacteriota</taxon>
        <taxon>Cyanophyceae</taxon>
        <taxon>Coleofasciculales</taxon>
        <taxon>Coleofasciculaceae</taxon>
        <taxon>Coleofasciculus</taxon>
    </lineage>
</organism>
<dbReference type="STRING" id="118168.MC7420_6796"/>
<gene>
    <name evidence="11" type="ORF">MC7420_6796</name>
</gene>
<sequence>MDKQQVLDKLNAHKERLDKFAVKALFLFGSVARDEASPDSDVDFLVEFERPVGLFTLLSLKAYLEELLGCSVDVGTPSSLRPHLRETVLKEAIRAV</sequence>
<dbReference type="eggNOG" id="COG1669">
    <property type="taxonomic scope" value="Bacteria"/>
</dbReference>
<proteinExistence type="inferred from homology"/>
<keyword evidence="12" id="KW-1185">Reference proteome</keyword>
<evidence type="ECO:0000256" key="5">
    <source>
        <dbReference type="ARBA" id="ARBA00022723"/>
    </source>
</evidence>
<keyword evidence="2" id="KW-1277">Toxin-antitoxin system</keyword>
<evidence type="ECO:0000259" key="10">
    <source>
        <dbReference type="Pfam" id="PF01909"/>
    </source>
</evidence>
<keyword evidence="8" id="KW-0460">Magnesium</keyword>
<protein>
    <recommendedName>
        <fullName evidence="10">Polymerase nucleotidyl transferase domain-containing protein</fullName>
    </recommendedName>
</protein>
<dbReference type="PANTHER" id="PTHR33571:SF12">
    <property type="entry name" value="BSL3053 PROTEIN"/>
    <property type="match status" value="1"/>
</dbReference>
<evidence type="ECO:0000256" key="7">
    <source>
        <dbReference type="ARBA" id="ARBA00022840"/>
    </source>
</evidence>
<evidence type="ECO:0000256" key="6">
    <source>
        <dbReference type="ARBA" id="ARBA00022741"/>
    </source>
</evidence>
<comment type="cofactor">
    <cofactor evidence="1">
        <name>Mg(2+)</name>
        <dbReference type="ChEBI" id="CHEBI:18420"/>
    </cofactor>
</comment>
<dbReference type="OrthoDB" id="9809668at2"/>
<dbReference type="InterPro" id="IPR052038">
    <property type="entry name" value="Type-VII_TA_antitoxin"/>
</dbReference>
<dbReference type="GO" id="GO:0016779">
    <property type="term" value="F:nucleotidyltransferase activity"/>
    <property type="evidence" value="ECO:0007669"/>
    <property type="project" value="UniProtKB-KW"/>
</dbReference>
<dbReference type="InterPro" id="IPR043519">
    <property type="entry name" value="NT_sf"/>
</dbReference>
<dbReference type="PANTHER" id="PTHR33571">
    <property type="entry name" value="SSL8005 PROTEIN"/>
    <property type="match status" value="1"/>
</dbReference>
<evidence type="ECO:0000256" key="8">
    <source>
        <dbReference type="ARBA" id="ARBA00022842"/>
    </source>
</evidence>
<evidence type="ECO:0000313" key="12">
    <source>
        <dbReference type="Proteomes" id="UP000003835"/>
    </source>
</evidence>
<dbReference type="Proteomes" id="UP000003835">
    <property type="component" value="Unassembled WGS sequence"/>
</dbReference>
<dbReference type="Gene3D" id="3.30.460.10">
    <property type="entry name" value="Beta Polymerase, domain 2"/>
    <property type="match status" value="1"/>
</dbReference>